<name>A0AAD4Z784_PRUDU</name>
<feature type="region of interest" description="Disordered" evidence="1">
    <location>
        <begin position="1"/>
        <end position="35"/>
    </location>
</feature>
<feature type="compositionally biased region" description="Low complexity" evidence="1">
    <location>
        <begin position="20"/>
        <end position="35"/>
    </location>
</feature>
<gene>
    <name evidence="2" type="ORF">L3X38_025633</name>
</gene>
<evidence type="ECO:0000256" key="1">
    <source>
        <dbReference type="SAM" id="MobiDB-lite"/>
    </source>
</evidence>
<sequence>MPPLPLAPTWGGTSPKRTSRSSSFHPAPSSTPATTTIAGNCRNTVGFYPYFLELVSAIPATKSCDLGISLDWRFGDFSIAGIVLDTHALLTRVAACGPLLRRSLGPKIILMSSQAWQYARIGIWLLFDH</sequence>
<reference evidence="2 3" key="1">
    <citation type="journal article" date="2022" name="G3 (Bethesda)">
        <title>Whole-genome sequence and methylome profiling of the almond [Prunus dulcis (Mill.) D.A. Webb] cultivar 'Nonpareil'.</title>
        <authorList>
            <person name="D'Amico-Willman K.M."/>
            <person name="Ouma W.Z."/>
            <person name="Meulia T."/>
            <person name="Sideli G.M."/>
            <person name="Gradziel T.M."/>
            <person name="Fresnedo-Ramirez J."/>
        </authorList>
    </citation>
    <scope>NUCLEOTIDE SEQUENCE [LARGE SCALE GENOMIC DNA]</scope>
    <source>
        <strain evidence="2">Clone GOH B32 T37-40</strain>
    </source>
</reference>
<keyword evidence="3" id="KW-1185">Reference proteome</keyword>
<protein>
    <submittedName>
        <fullName evidence="2">Uncharacterized protein</fullName>
    </submittedName>
</protein>
<comment type="caution">
    <text evidence="2">The sequence shown here is derived from an EMBL/GenBank/DDBJ whole genome shotgun (WGS) entry which is preliminary data.</text>
</comment>
<dbReference type="Proteomes" id="UP001054821">
    <property type="component" value="Chromosome 4"/>
</dbReference>
<evidence type="ECO:0000313" key="2">
    <source>
        <dbReference type="EMBL" id="KAI5335500.1"/>
    </source>
</evidence>
<accession>A0AAD4Z784</accession>
<dbReference type="EMBL" id="JAJFAZ020000004">
    <property type="protein sequence ID" value="KAI5335500.1"/>
    <property type="molecule type" value="Genomic_DNA"/>
</dbReference>
<organism evidence="2 3">
    <name type="scientific">Prunus dulcis</name>
    <name type="common">Almond</name>
    <name type="synonym">Amygdalus dulcis</name>
    <dbReference type="NCBI Taxonomy" id="3755"/>
    <lineage>
        <taxon>Eukaryota</taxon>
        <taxon>Viridiplantae</taxon>
        <taxon>Streptophyta</taxon>
        <taxon>Embryophyta</taxon>
        <taxon>Tracheophyta</taxon>
        <taxon>Spermatophyta</taxon>
        <taxon>Magnoliopsida</taxon>
        <taxon>eudicotyledons</taxon>
        <taxon>Gunneridae</taxon>
        <taxon>Pentapetalae</taxon>
        <taxon>rosids</taxon>
        <taxon>fabids</taxon>
        <taxon>Rosales</taxon>
        <taxon>Rosaceae</taxon>
        <taxon>Amygdaloideae</taxon>
        <taxon>Amygdaleae</taxon>
        <taxon>Prunus</taxon>
    </lineage>
</organism>
<evidence type="ECO:0000313" key="3">
    <source>
        <dbReference type="Proteomes" id="UP001054821"/>
    </source>
</evidence>
<proteinExistence type="predicted"/>
<dbReference type="AlphaFoldDB" id="A0AAD4Z784"/>